<evidence type="ECO:0000313" key="2">
    <source>
        <dbReference type="EMBL" id="KAL3309478.1"/>
    </source>
</evidence>
<name>A0ABD2PQY8_9PLAT</name>
<reference evidence="2 3" key="1">
    <citation type="submission" date="2024-11" db="EMBL/GenBank/DDBJ databases">
        <title>Adaptive evolution of stress response genes in parasites aligns with host niche diversity.</title>
        <authorList>
            <person name="Hahn C."/>
            <person name="Resl P."/>
        </authorList>
    </citation>
    <scope>NUCLEOTIDE SEQUENCE [LARGE SCALE GENOMIC DNA]</scope>
    <source>
        <strain evidence="2">EGGRZ-B1_66</strain>
        <tissue evidence="2">Body</tissue>
    </source>
</reference>
<proteinExistence type="predicted"/>
<keyword evidence="3" id="KW-1185">Reference proteome</keyword>
<gene>
    <name evidence="2" type="ORF">Ciccas_011976</name>
</gene>
<sequence length="129" mass="14980">MNAEYVLLRKDAGRTSLGDRYTGPYRVLERGNKAFKLFKHGQEKFYSIDRLKAYKFDFSSEEHESPELDESLPQSILRERVSSGERDLKRNRTPLVRFEIPQNETTPDPTWITTDGVNTRRAIADPKST</sequence>
<comment type="caution">
    <text evidence="2">The sequence shown here is derived from an EMBL/GenBank/DDBJ whole genome shotgun (WGS) entry which is preliminary data.</text>
</comment>
<feature type="compositionally biased region" description="Basic and acidic residues" evidence="1">
    <location>
        <begin position="77"/>
        <end position="90"/>
    </location>
</feature>
<accession>A0ABD2PQY8</accession>
<dbReference type="AlphaFoldDB" id="A0ABD2PQY8"/>
<dbReference type="EMBL" id="JBJKFK010003871">
    <property type="protein sequence ID" value="KAL3309478.1"/>
    <property type="molecule type" value="Genomic_DNA"/>
</dbReference>
<feature type="region of interest" description="Disordered" evidence="1">
    <location>
        <begin position="59"/>
        <end position="114"/>
    </location>
</feature>
<feature type="non-terminal residue" evidence="2">
    <location>
        <position position="129"/>
    </location>
</feature>
<dbReference type="Proteomes" id="UP001626550">
    <property type="component" value="Unassembled WGS sequence"/>
</dbReference>
<evidence type="ECO:0000313" key="3">
    <source>
        <dbReference type="Proteomes" id="UP001626550"/>
    </source>
</evidence>
<protein>
    <submittedName>
        <fullName evidence="2">Uncharacterized protein</fullName>
    </submittedName>
</protein>
<feature type="compositionally biased region" description="Polar residues" evidence="1">
    <location>
        <begin position="102"/>
        <end position="114"/>
    </location>
</feature>
<evidence type="ECO:0000256" key="1">
    <source>
        <dbReference type="SAM" id="MobiDB-lite"/>
    </source>
</evidence>
<organism evidence="2 3">
    <name type="scientific">Cichlidogyrus casuarinus</name>
    <dbReference type="NCBI Taxonomy" id="1844966"/>
    <lineage>
        <taxon>Eukaryota</taxon>
        <taxon>Metazoa</taxon>
        <taxon>Spiralia</taxon>
        <taxon>Lophotrochozoa</taxon>
        <taxon>Platyhelminthes</taxon>
        <taxon>Monogenea</taxon>
        <taxon>Monopisthocotylea</taxon>
        <taxon>Dactylogyridea</taxon>
        <taxon>Ancyrocephalidae</taxon>
        <taxon>Cichlidogyrus</taxon>
    </lineage>
</organism>